<sequence length="446" mass="49219">MSGQTRQTLDLGKELLDAVWDGDVKEVDSLVSQGADLNFMGIVMIEFPIAPLSLACMRGNLTITRLLVNAKADLNLSGHNGKTPLHYTCEGDERRELSRSSLLEILKLLIGKGANLEAQDNMGCTPLFSACEMDDVDMVKVLVQAGSNVNIQTVNGDSPMKVACRNAKFWTYWHGKEMGNTSSHINPNNFPPIQITKLLLQADADISEATLLPTVVQFGDSKLVKELIDLGMDINMLDDNMCTPLGSACSSASVKLEVVKLLLDHGADIDRGGGWKKQKPIIFAYVHNSVDKICLLLSYGASITDKEMTGLVSLSMSKSILENPEVVSPWSKELMSWQLLLAAGFHPLTSDSDLSNKLHQLSMCSSYEKINPWIWDLLTPVHSLKDACRICIRKHLTLPIDRNIDVLPIPTFLKHFLHFQEFFECDSKSPSKSPVSPDQHKNIGST</sequence>
<dbReference type="Proteomes" id="UP001186944">
    <property type="component" value="Unassembled WGS sequence"/>
</dbReference>
<evidence type="ECO:0000256" key="1">
    <source>
        <dbReference type="ARBA" id="ARBA00022737"/>
    </source>
</evidence>
<evidence type="ECO:0000313" key="6">
    <source>
        <dbReference type="EMBL" id="KAK3100437.1"/>
    </source>
</evidence>
<dbReference type="AlphaFoldDB" id="A0AA88Y995"/>
<dbReference type="SMART" id="SM00248">
    <property type="entry name" value="ANK"/>
    <property type="match status" value="6"/>
</dbReference>
<dbReference type="CDD" id="cd03587">
    <property type="entry name" value="SOCS"/>
    <property type="match status" value="1"/>
</dbReference>
<accession>A0AA88Y995</accession>
<evidence type="ECO:0000256" key="3">
    <source>
        <dbReference type="PROSITE-ProRule" id="PRU00023"/>
    </source>
</evidence>
<keyword evidence="1" id="KW-0677">Repeat</keyword>
<feature type="domain" description="SOCS box" evidence="5">
    <location>
        <begin position="379"/>
        <end position="423"/>
    </location>
</feature>
<dbReference type="InterPro" id="IPR036036">
    <property type="entry name" value="SOCS_box-like_dom_sf"/>
</dbReference>
<dbReference type="Gene3D" id="1.10.750.20">
    <property type="entry name" value="SOCS box"/>
    <property type="match status" value="1"/>
</dbReference>
<feature type="repeat" description="ANK" evidence="3">
    <location>
        <begin position="122"/>
        <end position="154"/>
    </location>
</feature>
<keyword evidence="2 3" id="KW-0040">ANK repeat</keyword>
<dbReference type="SMART" id="SM00969">
    <property type="entry name" value="SOCS_box"/>
    <property type="match status" value="1"/>
</dbReference>
<dbReference type="SUPFAM" id="SSF48403">
    <property type="entry name" value="Ankyrin repeat"/>
    <property type="match status" value="1"/>
</dbReference>
<dbReference type="SUPFAM" id="SSF158235">
    <property type="entry name" value="SOCS box-like"/>
    <property type="match status" value="1"/>
</dbReference>
<dbReference type="InterPro" id="IPR036770">
    <property type="entry name" value="Ankyrin_rpt-contain_sf"/>
</dbReference>
<dbReference type="EMBL" id="VSWD01000006">
    <property type="protein sequence ID" value="KAK3100437.1"/>
    <property type="molecule type" value="Genomic_DNA"/>
</dbReference>
<feature type="region of interest" description="Disordered" evidence="4">
    <location>
        <begin position="427"/>
        <end position="446"/>
    </location>
</feature>
<evidence type="ECO:0000313" key="7">
    <source>
        <dbReference type="Proteomes" id="UP001186944"/>
    </source>
</evidence>
<dbReference type="PROSITE" id="PS50297">
    <property type="entry name" value="ANK_REP_REGION"/>
    <property type="match status" value="3"/>
</dbReference>
<proteinExistence type="predicted"/>
<dbReference type="PROSITE" id="PS50088">
    <property type="entry name" value="ANK_REPEAT"/>
    <property type="match status" value="3"/>
</dbReference>
<dbReference type="PANTHER" id="PTHR24171">
    <property type="entry name" value="ANKYRIN REPEAT DOMAIN-CONTAINING PROTEIN 39-RELATED"/>
    <property type="match status" value="1"/>
</dbReference>
<dbReference type="Pfam" id="PF07525">
    <property type="entry name" value="SOCS_box"/>
    <property type="match status" value="1"/>
</dbReference>
<evidence type="ECO:0000256" key="2">
    <source>
        <dbReference type="ARBA" id="ARBA00023043"/>
    </source>
</evidence>
<protein>
    <recommendedName>
        <fullName evidence="5">SOCS box domain-containing protein</fullName>
    </recommendedName>
</protein>
<dbReference type="PROSITE" id="PS50225">
    <property type="entry name" value="SOCS"/>
    <property type="match status" value="1"/>
</dbReference>
<gene>
    <name evidence="6" type="ORF">FSP39_019962</name>
</gene>
<feature type="compositionally biased region" description="Low complexity" evidence="4">
    <location>
        <begin position="428"/>
        <end position="437"/>
    </location>
</feature>
<keyword evidence="7" id="KW-1185">Reference proteome</keyword>
<feature type="repeat" description="ANK" evidence="3">
    <location>
        <begin position="240"/>
        <end position="274"/>
    </location>
</feature>
<dbReference type="InterPro" id="IPR002110">
    <property type="entry name" value="Ankyrin_rpt"/>
</dbReference>
<evidence type="ECO:0000256" key="4">
    <source>
        <dbReference type="SAM" id="MobiDB-lite"/>
    </source>
</evidence>
<dbReference type="InterPro" id="IPR001496">
    <property type="entry name" value="SOCS_box"/>
</dbReference>
<organism evidence="6 7">
    <name type="scientific">Pinctada imbricata</name>
    <name type="common">Atlantic pearl-oyster</name>
    <name type="synonym">Pinctada martensii</name>
    <dbReference type="NCBI Taxonomy" id="66713"/>
    <lineage>
        <taxon>Eukaryota</taxon>
        <taxon>Metazoa</taxon>
        <taxon>Spiralia</taxon>
        <taxon>Lophotrochozoa</taxon>
        <taxon>Mollusca</taxon>
        <taxon>Bivalvia</taxon>
        <taxon>Autobranchia</taxon>
        <taxon>Pteriomorphia</taxon>
        <taxon>Pterioida</taxon>
        <taxon>Pterioidea</taxon>
        <taxon>Pteriidae</taxon>
        <taxon>Pinctada</taxon>
    </lineage>
</organism>
<dbReference type="Pfam" id="PF12796">
    <property type="entry name" value="Ank_2"/>
    <property type="match status" value="3"/>
</dbReference>
<reference evidence="6" key="1">
    <citation type="submission" date="2019-08" db="EMBL/GenBank/DDBJ databases">
        <title>The improved chromosome-level genome for the pearl oyster Pinctada fucata martensii using PacBio sequencing and Hi-C.</title>
        <authorList>
            <person name="Zheng Z."/>
        </authorList>
    </citation>
    <scope>NUCLEOTIDE SEQUENCE</scope>
    <source>
        <strain evidence="6">ZZ-2019</strain>
        <tissue evidence="6">Adductor muscle</tissue>
    </source>
</reference>
<feature type="repeat" description="ANK" evidence="3">
    <location>
        <begin position="80"/>
        <end position="121"/>
    </location>
</feature>
<dbReference type="Gene3D" id="1.25.40.20">
    <property type="entry name" value="Ankyrin repeat-containing domain"/>
    <property type="match status" value="3"/>
</dbReference>
<comment type="caution">
    <text evidence="6">The sequence shown here is derived from an EMBL/GenBank/DDBJ whole genome shotgun (WGS) entry which is preliminary data.</text>
</comment>
<dbReference type="GO" id="GO:0035556">
    <property type="term" value="P:intracellular signal transduction"/>
    <property type="evidence" value="ECO:0007669"/>
    <property type="project" value="InterPro"/>
</dbReference>
<evidence type="ECO:0000259" key="5">
    <source>
        <dbReference type="PROSITE" id="PS50225"/>
    </source>
</evidence>
<name>A0AA88Y995_PINIB</name>